<dbReference type="SUPFAM" id="SSF56300">
    <property type="entry name" value="Metallo-dependent phosphatases"/>
    <property type="match status" value="1"/>
</dbReference>
<dbReference type="STRING" id="41688.A0A2N3NLJ5"/>
<organism evidence="3 4">
    <name type="scientific">Lomentospora prolificans</name>
    <dbReference type="NCBI Taxonomy" id="41688"/>
    <lineage>
        <taxon>Eukaryota</taxon>
        <taxon>Fungi</taxon>
        <taxon>Dikarya</taxon>
        <taxon>Ascomycota</taxon>
        <taxon>Pezizomycotina</taxon>
        <taxon>Sordariomycetes</taxon>
        <taxon>Hypocreomycetidae</taxon>
        <taxon>Microascales</taxon>
        <taxon>Microascaceae</taxon>
        <taxon>Lomentospora</taxon>
    </lineage>
</organism>
<dbReference type="InterPro" id="IPR004843">
    <property type="entry name" value="Calcineurin-like_PHP"/>
</dbReference>
<dbReference type="GO" id="GO:0016787">
    <property type="term" value="F:hydrolase activity"/>
    <property type="evidence" value="ECO:0007669"/>
    <property type="project" value="InterPro"/>
</dbReference>
<protein>
    <recommendedName>
        <fullName evidence="2">Calcineurin-like phosphoesterase domain-containing protein</fullName>
    </recommendedName>
</protein>
<keyword evidence="4" id="KW-1185">Reference proteome</keyword>
<reference evidence="3 4" key="1">
    <citation type="journal article" date="2017" name="G3 (Bethesda)">
        <title>First Draft Genome Sequence of the Pathogenic Fungus Lomentospora prolificans (Formerly Scedosporium prolificans).</title>
        <authorList>
            <person name="Luo R."/>
            <person name="Zimin A."/>
            <person name="Workman R."/>
            <person name="Fan Y."/>
            <person name="Pertea G."/>
            <person name="Grossman N."/>
            <person name="Wear M.P."/>
            <person name="Jia B."/>
            <person name="Miller H."/>
            <person name="Casadevall A."/>
            <person name="Timp W."/>
            <person name="Zhang S.X."/>
            <person name="Salzberg S.L."/>
        </authorList>
    </citation>
    <scope>NUCLEOTIDE SEQUENCE [LARGE SCALE GENOMIC DNA]</scope>
    <source>
        <strain evidence="3 4">JHH-5317</strain>
    </source>
</reference>
<gene>
    <name evidence="3" type="ORF">jhhlp_000084</name>
</gene>
<evidence type="ECO:0000259" key="2">
    <source>
        <dbReference type="Pfam" id="PF00149"/>
    </source>
</evidence>
<sequence length="325" mass="36814">MDSLTRLLKSFTTQHAPPLPPSDPPIQIQLLSDIHLEIASQYTTYSFPHTAPYLLLAGDVGNLVHYADYLAFLKSLTPHYSRVFLLLGNHDFYGLTYEATLDAAARITAEPDLHGKVTLLHRTRWDDPDSDLTILGCTLWSRVPAKAGDTVFYRVSDYLQIKEWTVEKHNEKHLEEVDWLKRELAKLALEHKAAVKKVADENKKRRKEAEANRPKAASPPVQDLPADLPLPRRRRILVATHHAPCVKGAQRPDKEDKPWASAFVTDLVPKGGWSDVDVWAFGHTHFSTEMLVKGTRIVANQRGYDFKGNPDPKDENFDPAYVIKM</sequence>
<proteinExistence type="predicted"/>
<dbReference type="InterPro" id="IPR029052">
    <property type="entry name" value="Metallo-depent_PP-like"/>
</dbReference>
<accession>A0A2N3NLJ5</accession>
<evidence type="ECO:0000313" key="3">
    <source>
        <dbReference type="EMBL" id="PKS13313.1"/>
    </source>
</evidence>
<comment type="caution">
    <text evidence="3">The sequence shown here is derived from an EMBL/GenBank/DDBJ whole genome shotgun (WGS) entry which is preliminary data.</text>
</comment>
<feature type="region of interest" description="Disordered" evidence="1">
    <location>
        <begin position="198"/>
        <end position="227"/>
    </location>
</feature>
<dbReference type="Pfam" id="PF00149">
    <property type="entry name" value="Metallophos"/>
    <property type="match status" value="1"/>
</dbReference>
<evidence type="ECO:0000256" key="1">
    <source>
        <dbReference type="SAM" id="MobiDB-lite"/>
    </source>
</evidence>
<dbReference type="VEuPathDB" id="FungiDB:jhhlp_000084"/>
<dbReference type="InParanoid" id="A0A2N3NLJ5"/>
<evidence type="ECO:0000313" key="4">
    <source>
        <dbReference type="Proteomes" id="UP000233524"/>
    </source>
</evidence>
<name>A0A2N3NLJ5_9PEZI</name>
<dbReference type="OrthoDB" id="550558at2759"/>
<dbReference type="PANTHER" id="PTHR37844:SF2">
    <property type="entry name" value="SER_THR PROTEIN PHOSPHATASE SUPERFAMILY (AFU_ORTHOLOGUE AFUA_1G14840)"/>
    <property type="match status" value="1"/>
</dbReference>
<dbReference type="PANTHER" id="PTHR37844">
    <property type="entry name" value="SER/THR PROTEIN PHOSPHATASE SUPERFAMILY (AFU_ORTHOLOGUE AFUA_1G14840)"/>
    <property type="match status" value="1"/>
</dbReference>
<dbReference type="EMBL" id="NLAX01000001">
    <property type="protein sequence ID" value="PKS13313.1"/>
    <property type="molecule type" value="Genomic_DNA"/>
</dbReference>
<dbReference type="Gene3D" id="3.60.21.10">
    <property type="match status" value="1"/>
</dbReference>
<dbReference type="AlphaFoldDB" id="A0A2N3NLJ5"/>
<dbReference type="Proteomes" id="UP000233524">
    <property type="component" value="Unassembled WGS sequence"/>
</dbReference>
<feature type="compositionally biased region" description="Basic and acidic residues" evidence="1">
    <location>
        <begin position="198"/>
        <end position="213"/>
    </location>
</feature>
<feature type="domain" description="Calcineurin-like phosphoesterase" evidence="2">
    <location>
        <begin position="30"/>
        <end position="285"/>
    </location>
</feature>